<gene>
    <name evidence="2" type="ORF">Aca07nite_04780</name>
</gene>
<proteinExistence type="predicted"/>
<protein>
    <recommendedName>
        <fullName evidence="3">Lipoprotein</fullName>
    </recommendedName>
</protein>
<evidence type="ECO:0008006" key="3">
    <source>
        <dbReference type="Google" id="ProtNLM"/>
    </source>
</evidence>
<reference evidence="2" key="1">
    <citation type="submission" date="2021-01" db="EMBL/GenBank/DDBJ databases">
        <title>Whole genome shotgun sequence of Actinoplanes capillaceus NBRC 16408.</title>
        <authorList>
            <person name="Komaki H."/>
            <person name="Tamura T."/>
        </authorList>
    </citation>
    <scope>NUCLEOTIDE SEQUENCE [LARGE SCALE GENOMIC DNA]</scope>
    <source>
        <strain evidence="2">NBRC 16408</strain>
    </source>
</reference>
<sequence length="113" mass="11816">MRALKLTTAAILALAVSGCGGGETTAPLFGYRTGPGDREITILFVTGPGDEGGRLEILDEDPVRVAVRVLYRSDSGDDPSPLIGVQRTVSGVLDQPLDGRWVVDQDGVVILPG</sequence>
<name>A0ABQ3WEP2_9ACTN</name>
<evidence type="ECO:0000313" key="2">
    <source>
        <dbReference type="EMBL" id="GID43203.1"/>
    </source>
</evidence>
<feature type="signal peptide" evidence="1">
    <location>
        <begin position="1"/>
        <end position="21"/>
    </location>
</feature>
<dbReference type="RefSeq" id="WP_204293805.1">
    <property type="nucleotide sequence ID" value="NZ_BAAAGQ010000015.1"/>
</dbReference>
<evidence type="ECO:0000256" key="1">
    <source>
        <dbReference type="SAM" id="SignalP"/>
    </source>
</evidence>
<feature type="chain" id="PRO_5046770535" description="Lipoprotein" evidence="1">
    <location>
        <begin position="22"/>
        <end position="113"/>
    </location>
</feature>
<organism evidence="2">
    <name type="scientific">Actinoplanes campanulatus</name>
    <dbReference type="NCBI Taxonomy" id="113559"/>
    <lineage>
        <taxon>Bacteria</taxon>
        <taxon>Bacillati</taxon>
        <taxon>Actinomycetota</taxon>
        <taxon>Actinomycetes</taxon>
        <taxon>Micromonosporales</taxon>
        <taxon>Micromonosporaceae</taxon>
        <taxon>Actinoplanes</taxon>
    </lineage>
</organism>
<comment type="caution">
    <text evidence="2">The sequence shown here is derived from an EMBL/GenBank/DDBJ whole genome shotgun (WGS) entry which is preliminary data.</text>
</comment>
<accession>A0ABQ3WEP2</accession>
<keyword evidence="1" id="KW-0732">Signal</keyword>
<dbReference type="PROSITE" id="PS51257">
    <property type="entry name" value="PROKAR_LIPOPROTEIN"/>
    <property type="match status" value="1"/>
</dbReference>
<dbReference type="EMBL" id="BOMF01000007">
    <property type="protein sequence ID" value="GID43203.1"/>
    <property type="molecule type" value="Genomic_DNA"/>
</dbReference>